<reference evidence="2 4" key="1">
    <citation type="journal article" date="2020" name="Stud. Mycol.">
        <title>101 Dothideomycetes genomes: a test case for predicting lifestyles and emergence of pathogens.</title>
        <authorList>
            <person name="Haridas S."/>
            <person name="Albert R."/>
            <person name="Binder M."/>
            <person name="Bloem J."/>
            <person name="Labutti K."/>
            <person name="Salamov A."/>
            <person name="Andreopoulos B."/>
            <person name="Baker S."/>
            <person name="Barry K."/>
            <person name="Bills G."/>
            <person name="Bluhm B."/>
            <person name="Cannon C."/>
            <person name="Castanera R."/>
            <person name="Culley D."/>
            <person name="Daum C."/>
            <person name="Ezra D."/>
            <person name="Gonzalez J."/>
            <person name="Henrissat B."/>
            <person name="Kuo A."/>
            <person name="Liang C."/>
            <person name="Lipzen A."/>
            <person name="Lutzoni F."/>
            <person name="Magnuson J."/>
            <person name="Mondo S."/>
            <person name="Nolan M."/>
            <person name="Ohm R."/>
            <person name="Pangilinan J."/>
            <person name="Park H.-J."/>
            <person name="Ramirez L."/>
            <person name="Alfaro M."/>
            <person name="Sun H."/>
            <person name="Tritt A."/>
            <person name="Yoshinaga Y."/>
            <person name="Zwiers L.-H."/>
            <person name="Turgeon B."/>
            <person name="Goodwin S."/>
            <person name="Spatafora J."/>
            <person name="Crous P."/>
            <person name="Grigoriev I."/>
        </authorList>
    </citation>
    <scope>NUCLEOTIDE SEQUENCE</scope>
    <source>
        <strain evidence="2 4">CBS 304.34</strain>
    </source>
</reference>
<feature type="compositionally biased region" description="Basic and acidic residues" evidence="1">
    <location>
        <begin position="19"/>
        <end position="46"/>
    </location>
</feature>
<proteinExistence type="predicted"/>
<feature type="compositionally biased region" description="Basic and acidic residues" evidence="1">
    <location>
        <begin position="55"/>
        <end position="87"/>
    </location>
</feature>
<dbReference type="RefSeq" id="XP_033583684.1">
    <property type="nucleotide sequence ID" value="XM_033724667.1"/>
</dbReference>
<accession>A0A6A6Z6R4</accession>
<feature type="compositionally biased region" description="Basic and acidic residues" evidence="1">
    <location>
        <begin position="110"/>
        <end position="124"/>
    </location>
</feature>
<feature type="compositionally biased region" description="Basic residues" evidence="1">
    <location>
        <begin position="1"/>
        <end position="18"/>
    </location>
</feature>
<dbReference type="OrthoDB" id="10529891at2759"/>
<dbReference type="GeneID" id="54465560"/>
<evidence type="ECO:0000313" key="3">
    <source>
        <dbReference type="Proteomes" id="UP000504636"/>
    </source>
</evidence>
<reference evidence="4" key="2">
    <citation type="submission" date="2020-04" db="EMBL/GenBank/DDBJ databases">
        <authorList>
            <consortium name="NCBI Genome Project"/>
        </authorList>
    </citation>
    <scope>NUCLEOTIDE SEQUENCE</scope>
    <source>
        <strain evidence="4">CBS 304.34</strain>
    </source>
</reference>
<organism evidence="2">
    <name type="scientific">Mytilinidion resinicola</name>
    <dbReference type="NCBI Taxonomy" id="574789"/>
    <lineage>
        <taxon>Eukaryota</taxon>
        <taxon>Fungi</taxon>
        <taxon>Dikarya</taxon>
        <taxon>Ascomycota</taxon>
        <taxon>Pezizomycotina</taxon>
        <taxon>Dothideomycetes</taxon>
        <taxon>Pleosporomycetidae</taxon>
        <taxon>Mytilinidiales</taxon>
        <taxon>Mytilinidiaceae</taxon>
        <taxon>Mytilinidion</taxon>
    </lineage>
</organism>
<protein>
    <submittedName>
        <fullName evidence="2 4">Uncharacterized protein</fullName>
    </submittedName>
</protein>
<gene>
    <name evidence="2 4" type="ORF">BDZ99DRAFT_513001</name>
</gene>
<keyword evidence="3" id="KW-1185">Reference proteome</keyword>
<feature type="region of interest" description="Disordered" evidence="1">
    <location>
        <begin position="1"/>
        <end position="165"/>
    </location>
</feature>
<reference evidence="4" key="3">
    <citation type="submission" date="2025-04" db="UniProtKB">
        <authorList>
            <consortium name="RefSeq"/>
        </authorList>
    </citation>
    <scope>IDENTIFICATION</scope>
    <source>
        <strain evidence="4">CBS 304.34</strain>
    </source>
</reference>
<evidence type="ECO:0000256" key="1">
    <source>
        <dbReference type="SAM" id="MobiDB-lite"/>
    </source>
</evidence>
<dbReference type="AlphaFoldDB" id="A0A6A6Z6R4"/>
<dbReference type="EMBL" id="MU003692">
    <property type="protein sequence ID" value="KAF2816720.1"/>
    <property type="molecule type" value="Genomic_DNA"/>
</dbReference>
<evidence type="ECO:0000313" key="2">
    <source>
        <dbReference type="EMBL" id="KAF2816720.1"/>
    </source>
</evidence>
<name>A0A6A6Z6R4_9PEZI</name>
<dbReference type="Proteomes" id="UP000504636">
    <property type="component" value="Unplaced"/>
</dbReference>
<evidence type="ECO:0000313" key="4">
    <source>
        <dbReference type="RefSeq" id="XP_033583684.1"/>
    </source>
</evidence>
<sequence length="249" mass="27969">MANKKKGSRGKAIKRQRRSRSERLKERELQKAKEQEKEERNRKKESDYDEELEVVEEKPTKEKTATKENSASREDKKVKEKEKDKPISEIPAKPAITPDIASDVEGDSFPTREHVQEAFEHDSFTEDPAAIQNQLLSEETTSRDAGTRTPEKSAPTATQDSEAIIEKYEKTLPSKDAEIQRLEGRNKALEVAVAETFAVLKGSEALKEKCIQNLKKQVETLEQCILDMMEEAACSGVVFGPGGSDSCSR</sequence>
<feature type="compositionally biased region" description="Basic and acidic residues" evidence="1">
    <location>
        <begin position="140"/>
        <end position="151"/>
    </location>
</feature>